<evidence type="ECO:0000256" key="6">
    <source>
        <dbReference type="ARBA" id="ARBA00023170"/>
    </source>
</evidence>
<feature type="transmembrane region" description="Helical" evidence="8">
    <location>
        <begin position="282"/>
        <end position="302"/>
    </location>
</feature>
<feature type="transmembrane region" description="Helical" evidence="8">
    <location>
        <begin position="141"/>
        <end position="162"/>
    </location>
</feature>
<evidence type="ECO:0000256" key="1">
    <source>
        <dbReference type="ARBA" id="ARBA00004141"/>
    </source>
</evidence>
<keyword evidence="5 8" id="KW-0472">Membrane</keyword>
<feature type="domain" description="G-protein coupled receptors family 1 profile" evidence="9">
    <location>
        <begin position="39"/>
        <end position="302"/>
    </location>
</feature>
<gene>
    <name evidence="10" type="ORF">XAT740_LOCUS14659</name>
</gene>
<accession>A0A814IXJ7</accession>
<protein>
    <recommendedName>
        <fullName evidence="9">G-protein coupled receptors family 1 profile domain-containing protein</fullName>
    </recommendedName>
</protein>
<evidence type="ECO:0000313" key="10">
    <source>
        <dbReference type="EMBL" id="CAF1029216.1"/>
    </source>
</evidence>
<evidence type="ECO:0000313" key="11">
    <source>
        <dbReference type="Proteomes" id="UP000663828"/>
    </source>
</evidence>
<dbReference type="Gene3D" id="1.20.1070.10">
    <property type="entry name" value="Rhodopsin 7-helix transmembrane proteins"/>
    <property type="match status" value="1"/>
</dbReference>
<comment type="subcellular location">
    <subcellularLocation>
        <location evidence="1">Membrane</location>
        <topology evidence="1">Multi-pass membrane protein</topology>
    </subcellularLocation>
</comment>
<keyword evidence="2 8" id="KW-0812">Transmembrane</keyword>
<name>A0A814IXJ7_ADIRI</name>
<feature type="transmembrane region" description="Helical" evidence="8">
    <location>
        <begin position="241"/>
        <end position="262"/>
    </location>
</feature>
<dbReference type="Proteomes" id="UP000663828">
    <property type="component" value="Unassembled WGS sequence"/>
</dbReference>
<feature type="transmembrane region" description="Helical" evidence="8">
    <location>
        <begin position="27"/>
        <end position="48"/>
    </location>
</feature>
<evidence type="ECO:0000256" key="7">
    <source>
        <dbReference type="ARBA" id="ARBA00023224"/>
    </source>
</evidence>
<dbReference type="SUPFAM" id="SSF81321">
    <property type="entry name" value="Family A G protein-coupled receptor-like"/>
    <property type="match status" value="1"/>
</dbReference>
<dbReference type="PANTHER" id="PTHR24243:SF233">
    <property type="entry name" value="THYROTROPIN-RELEASING HORMONE RECEPTOR"/>
    <property type="match status" value="1"/>
</dbReference>
<evidence type="ECO:0000256" key="3">
    <source>
        <dbReference type="ARBA" id="ARBA00022989"/>
    </source>
</evidence>
<evidence type="ECO:0000256" key="4">
    <source>
        <dbReference type="ARBA" id="ARBA00023040"/>
    </source>
</evidence>
<organism evidence="10 11">
    <name type="scientific">Adineta ricciae</name>
    <name type="common">Rotifer</name>
    <dbReference type="NCBI Taxonomy" id="249248"/>
    <lineage>
        <taxon>Eukaryota</taxon>
        <taxon>Metazoa</taxon>
        <taxon>Spiralia</taxon>
        <taxon>Gnathifera</taxon>
        <taxon>Rotifera</taxon>
        <taxon>Eurotatoria</taxon>
        <taxon>Bdelloidea</taxon>
        <taxon>Adinetida</taxon>
        <taxon>Adinetidae</taxon>
        <taxon>Adineta</taxon>
    </lineage>
</organism>
<evidence type="ECO:0000256" key="5">
    <source>
        <dbReference type="ARBA" id="ARBA00023136"/>
    </source>
</evidence>
<dbReference type="AlphaFoldDB" id="A0A814IXJ7"/>
<keyword evidence="4" id="KW-0297">G-protein coupled receptor</keyword>
<proteinExistence type="predicted"/>
<dbReference type="PROSITE" id="PS50262">
    <property type="entry name" value="G_PROTEIN_RECEP_F1_2"/>
    <property type="match status" value="1"/>
</dbReference>
<evidence type="ECO:0000259" key="9">
    <source>
        <dbReference type="PROSITE" id="PS50262"/>
    </source>
</evidence>
<keyword evidence="11" id="KW-1185">Reference proteome</keyword>
<keyword evidence="6" id="KW-0675">Receptor</keyword>
<reference evidence="10" key="1">
    <citation type="submission" date="2021-02" db="EMBL/GenBank/DDBJ databases">
        <authorList>
            <person name="Nowell W R."/>
        </authorList>
    </citation>
    <scope>NUCLEOTIDE SEQUENCE</scope>
</reference>
<feature type="transmembrane region" description="Helical" evidence="8">
    <location>
        <begin position="60"/>
        <end position="82"/>
    </location>
</feature>
<evidence type="ECO:0000256" key="2">
    <source>
        <dbReference type="ARBA" id="ARBA00022692"/>
    </source>
</evidence>
<feature type="transmembrane region" description="Helical" evidence="8">
    <location>
        <begin position="102"/>
        <end position="121"/>
    </location>
</feature>
<dbReference type="EMBL" id="CAJNOR010000885">
    <property type="protein sequence ID" value="CAF1029216.1"/>
    <property type="molecule type" value="Genomic_DNA"/>
</dbReference>
<dbReference type="InterPro" id="IPR017452">
    <property type="entry name" value="GPCR_Rhodpsn_7TM"/>
</dbReference>
<comment type="caution">
    <text evidence="10">The sequence shown here is derived from an EMBL/GenBank/DDBJ whole genome shotgun (WGS) entry which is preliminary data.</text>
</comment>
<keyword evidence="3 8" id="KW-1133">Transmembrane helix</keyword>
<feature type="transmembrane region" description="Helical" evidence="8">
    <location>
        <begin position="182"/>
        <end position="205"/>
    </location>
</feature>
<dbReference type="GO" id="GO:0004930">
    <property type="term" value="F:G protein-coupled receptor activity"/>
    <property type="evidence" value="ECO:0007669"/>
    <property type="project" value="UniProtKB-KW"/>
</dbReference>
<sequence>MSENNMFATFSSTTQASIRIATTQMTYYGPIVLLIIGIISCFCNFITFTSPQLRKSSCAFYFLLSSIFELLGVTFGLTSRFAADHLGSTLINTDRVYCKLRAYLVSILPLIATYMILLSSIDRCLSSSVSARLRLFGQRKVAYVASVVAILLALVSGLHIVIGYDLRPRCAPLPGTFAMYDSMFVVFWLGVIPHVLMLLFGFLTLMNVRRARQRVAAKPSINVNASHQRQKYRKQKTDAQLMMMMLVQVGLSFILIMTRMIYYAYYVLGPSLTGYNKLVGSFFMSFTTLVYYANYCKSFYVYTLSSSLFRRIFVQRVTYYPRKVFGLRKRIEANVSNDKTDDTQTDVKAVARGVRQQR</sequence>
<keyword evidence="7" id="KW-0807">Transducer</keyword>
<dbReference type="GO" id="GO:0005886">
    <property type="term" value="C:plasma membrane"/>
    <property type="evidence" value="ECO:0007669"/>
    <property type="project" value="TreeGrafter"/>
</dbReference>
<dbReference type="PANTHER" id="PTHR24243">
    <property type="entry name" value="G-PROTEIN COUPLED RECEPTOR"/>
    <property type="match status" value="1"/>
</dbReference>
<evidence type="ECO:0000256" key="8">
    <source>
        <dbReference type="SAM" id="Phobius"/>
    </source>
</evidence>